<dbReference type="PANTHER" id="PTHR48022:SF27">
    <property type="entry name" value="MAJOR FACILITATOR SUPERFAMILY (MFS) PROFILE DOMAIN-CONTAINING PROTEIN"/>
    <property type="match status" value="1"/>
</dbReference>
<evidence type="ECO:0000256" key="3">
    <source>
        <dbReference type="ARBA" id="ARBA00022448"/>
    </source>
</evidence>
<comment type="similarity">
    <text evidence="2 7">Belongs to the major facilitator superfamily. Sugar transporter (TC 2.A.1.1) family.</text>
</comment>
<feature type="transmembrane region" description="Helical" evidence="8">
    <location>
        <begin position="407"/>
        <end position="429"/>
    </location>
</feature>
<dbReference type="InterPro" id="IPR036259">
    <property type="entry name" value="MFS_trans_sf"/>
</dbReference>
<dbReference type="Proteomes" id="UP000214365">
    <property type="component" value="Unassembled WGS sequence"/>
</dbReference>
<dbReference type="GeneID" id="31008114"/>
<dbReference type="InterPro" id="IPR050360">
    <property type="entry name" value="MFS_Sugar_Transporters"/>
</dbReference>
<dbReference type="GO" id="GO:0005351">
    <property type="term" value="F:carbohydrate:proton symporter activity"/>
    <property type="evidence" value="ECO:0007669"/>
    <property type="project" value="TreeGrafter"/>
</dbReference>
<feature type="transmembrane region" description="Helical" evidence="8">
    <location>
        <begin position="220"/>
        <end position="240"/>
    </location>
</feature>
<dbReference type="PANTHER" id="PTHR48022">
    <property type="entry name" value="PLASTIDIC GLUCOSE TRANSPORTER 4"/>
    <property type="match status" value="1"/>
</dbReference>
<evidence type="ECO:0000256" key="5">
    <source>
        <dbReference type="ARBA" id="ARBA00022989"/>
    </source>
</evidence>
<reference evidence="10 11" key="1">
    <citation type="submission" date="2015-06" db="EMBL/GenBank/DDBJ databases">
        <title>Talaromyces atroroseus IBT 11181 draft genome.</title>
        <authorList>
            <person name="Rasmussen K.B."/>
            <person name="Rasmussen S."/>
            <person name="Petersen B."/>
            <person name="Sicheritz-Ponten T."/>
            <person name="Mortensen U.H."/>
            <person name="Thrane U."/>
        </authorList>
    </citation>
    <scope>NUCLEOTIDE SEQUENCE [LARGE SCALE GENOMIC DNA]</scope>
    <source>
        <strain evidence="10 11">IBT 11181</strain>
    </source>
</reference>
<evidence type="ECO:0000259" key="9">
    <source>
        <dbReference type="PROSITE" id="PS50850"/>
    </source>
</evidence>
<dbReference type="SUPFAM" id="SSF103473">
    <property type="entry name" value="MFS general substrate transporter"/>
    <property type="match status" value="1"/>
</dbReference>
<keyword evidence="11" id="KW-1185">Reference proteome</keyword>
<feature type="transmembrane region" description="Helical" evidence="8">
    <location>
        <begin position="92"/>
        <end position="115"/>
    </location>
</feature>
<sequence length="559" mass="60527">MGFQRPALIGELTPRLIRVYLLVSVQTSGSAYWSNGIDTFRGHLTKHRDADLEQNFGFDNNWWGSIVGLQKFIDDYGESHGPGQPKTLPSSWLSAASGTPIAGWIIGCLVAGFVTRRIGRKITIVVICCIAMVGIILQCAIPSYWGIMCGRLINSISMGLEANCVPVYMSELAPAAIRGALVNMYQAWLMIGAVIATGTIYGTSQHLTGQWSYKTDPKSVSVMVIQIAIPIALLVGVYFIPESPRWLLSKGRREEALKALEFMRHGSATHDQVVAELDLLQQAIDEQEAMHQASSFVDCFKGSNGRRTLIAIGIQVLQQSQGNSFVTTYLVIFLEQIGVASPLLISCANACTSFAGTVLAFFLSDYIGRRPMLIGGAFFMMALMWIISGLASWLPGGISGSSAKGCVAALLIYSAFSTGCWGSVMWTVTAEVGTTSLRERTMSISTVAGFITSLLITYINPYVEESPGNLGSRVGFVYGSVSIVAMVFVYFLVPEMKGRSLEELDELFQSKVPAWRSSSFEATGIGATITQIDNMNSIGQGTQVLIATEIKGKLEKEGP</sequence>
<dbReference type="OrthoDB" id="6612291at2759"/>
<dbReference type="Pfam" id="PF00083">
    <property type="entry name" value="Sugar_tr"/>
    <property type="match status" value="1"/>
</dbReference>
<proteinExistence type="inferred from homology"/>
<evidence type="ECO:0000256" key="4">
    <source>
        <dbReference type="ARBA" id="ARBA00022692"/>
    </source>
</evidence>
<evidence type="ECO:0000256" key="2">
    <source>
        <dbReference type="ARBA" id="ARBA00010992"/>
    </source>
</evidence>
<dbReference type="RefSeq" id="XP_020116761.1">
    <property type="nucleotide sequence ID" value="XM_020263273.1"/>
</dbReference>
<dbReference type="PROSITE" id="PS00216">
    <property type="entry name" value="SUGAR_TRANSPORT_1"/>
    <property type="match status" value="1"/>
</dbReference>
<dbReference type="Gene3D" id="1.20.1250.20">
    <property type="entry name" value="MFS general substrate transporter like domains"/>
    <property type="match status" value="1"/>
</dbReference>
<feature type="transmembrane region" description="Helical" evidence="8">
    <location>
        <begin position="122"/>
        <end position="145"/>
    </location>
</feature>
<dbReference type="InterPro" id="IPR020846">
    <property type="entry name" value="MFS_dom"/>
</dbReference>
<keyword evidence="6 8" id="KW-0472">Membrane</keyword>
<name>A0A225A9D2_TALAT</name>
<feature type="transmembrane region" description="Helical" evidence="8">
    <location>
        <begin position="343"/>
        <end position="363"/>
    </location>
</feature>
<keyword evidence="3 7" id="KW-0813">Transport</keyword>
<dbReference type="InterPro" id="IPR003663">
    <property type="entry name" value="Sugar/inositol_transpt"/>
</dbReference>
<feature type="transmembrane region" description="Helical" evidence="8">
    <location>
        <begin position="187"/>
        <end position="208"/>
    </location>
</feature>
<feature type="transmembrane region" description="Helical" evidence="8">
    <location>
        <begin position="475"/>
        <end position="493"/>
    </location>
</feature>
<feature type="transmembrane region" description="Helical" evidence="8">
    <location>
        <begin position="375"/>
        <end position="395"/>
    </location>
</feature>
<evidence type="ECO:0000313" key="10">
    <source>
        <dbReference type="EMBL" id="OKL56640.1"/>
    </source>
</evidence>
<evidence type="ECO:0000256" key="7">
    <source>
        <dbReference type="RuleBase" id="RU003346"/>
    </source>
</evidence>
<organism evidence="10 11">
    <name type="scientific">Talaromyces atroroseus</name>
    <dbReference type="NCBI Taxonomy" id="1441469"/>
    <lineage>
        <taxon>Eukaryota</taxon>
        <taxon>Fungi</taxon>
        <taxon>Dikarya</taxon>
        <taxon>Ascomycota</taxon>
        <taxon>Pezizomycotina</taxon>
        <taxon>Eurotiomycetes</taxon>
        <taxon>Eurotiomycetidae</taxon>
        <taxon>Eurotiales</taxon>
        <taxon>Trichocomaceae</taxon>
        <taxon>Talaromyces</taxon>
        <taxon>Talaromyces sect. Trachyspermi</taxon>
    </lineage>
</organism>
<comment type="subcellular location">
    <subcellularLocation>
        <location evidence="1">Membrane</location>
        <topology evidence="1">Multi-pass membrane protein</topology>
    </subcellularLocation>
</comment>
<evidence type="ECO:0000256" key="8">
    <source>
        <dbReference type="SAM" id="Phobius"/>
    </source>
</evidence>
<evidence type="ECO:0000313" key="11">
    <source>
        <dbReference type="Proteomes" id="UP000214365"/>
    </source>
</evidence>
<comment type="caution">
    <text evidence="10">The sequence shown here is derived from an EMBL/GenBank/DDBJ whole genome shotgun (WGS) entry which is preliminary data.</text>
</comment>
<dbReference type="InterPro" id="IPR005829">
    <property type="entry name" value="Sugar_transporter_CS"/>
</dbReference>
<keyword evidence="5 8" id="KW-1133">Transmembrane helix</keyword>
<feature type="domain" description="Major facilitator superfamily (MFS) profile" evidence="9">
    <location>
        <begin position="1"/>
        <end position="497"/>
    </location>
</feature>
<accession>A0A225A9D2</accession>
<dbReference type="FunFam" id="1.20.1250.20:FF:000078">
    <property type="entry name" value="MFS maltose transporter, putative"/>
    <property type="match status" value="1"/>
</dbReference>
<dbReference type="PROSITE" id="PS50850">
    <property type="entry name" value="MFS"/>
    <property type="match status" value="1"/>
</dbReference>
<dbReference type="NCBIfam" id="TIGR00879">
    <property type="entry name" value="SP"/>
    <property type="match status" value="1"/>
</dbReference>
<gene>
    <name evidence="10" type="ORF">UA08_08358</name>
</gene>
<dbReference type="AlphaFoldDB" id="A0A225A9D2"/>
<dbReference type="GO" id="GO:0016020">
    <property type="term" value="C:membrane"/>
    <property type="evidence" value="ECO:0007669"/>
    <property type="project" value="UniProtKB-SubCell"/>
</dbReference>
<dbReference type="EMBL" id="LFMY01000014">
    <property type="protein sequence ID" value="OKL56640.1"/>
    <property type="molecule type" value="Genomic_DNA"/>
</dbReference>
<protein>
    <recommendedName>
        <fullName evidence="9">Major facilitator superfamily (MFS) profile domain-containing protein</fullName>
    </recommendedName>
</protein>
<keyword evidence="4 8" id="KW-0812">Transmembrane</keyword>
<feature type="transmembrane region" description="Helical" evidence="8">
    <location>
        <begin position="441"/>
        <end position="463"/>
    </location>
</feature>
<dbReference type="InterPro" id="IPR005828">
    <property type="entry name" value="MFS_sugar_transport-like"/>
</dbReference>
<evidence type="ECO:0000256" key="1">
    <source>
        <dbReference type="ARBA" id="ARBA00004141"/>
    </source>
</evidence>
<evidence type="ECO:0000256" key="6">
    <source>
        <dbReference type="ARBA" id="ARBA00023136"/>
    </source>
</evidence>